<organism evidence="1 2">
    <name type="scientific">Paramuricea clavata</name>
    <name type="common">Red gorgonian</name>
    <name type="synonym">Violescent sea-whip</name>
    <dbReference type="NCBI Taxonomy" id="317549"/>
    <lineage>
        <taxon>Eukaryota</taxon>
        <taxon>Metazoa</taxon>
        <taxon>Cnidaria</taxon>
        <taxon>Anthozoa</taxon>
        <taxon>Octocorallia</taxon>
        <taxon>Malacalcyonacea</taxon>
        <taxon>Plexauridae</taxon>
        <taxon>Paramuricea</taxon>
    </lineage>
</organism>
<dbReference type="EMBL" id="CACRXK020023537">
    <property type="protein sequence ID" value="CAB4037851.1"/>
    <property type="molecule type" value="Genomic_DNA"/>
</dbReference>
<dbReference type="GO" id="GO:0005509">
    <property type="term" value="F:calcium ion binding"/>
    <property type="evidence" value="ECO:0007669"/>
    <property type="project" value="InterPro"/>
</dbReference>
<keyword evidence="2" id="KW-1185">Reference proteome</keyword>
<proteinExistence type="predicted"/>
<gene>
    <name evidence="1" type="ORF">PACLA_8A069531</name>
</gene>
<dbReference type="CDD" id="cd00051">
    <property type="entry name" value="EFh"/>
    <property type="match status" value="1"/>
</dbReference>
<dbReference type="Pfam" id="PF13499">
    <property type="entry name" value="EF-hand_7"/>
    <property type="match status" value="1"/>
</dbReference>
<dbReference type="PROSITE" id="PS50222">
    <property type="entry name" value="EF_HAND_2"/>
    <property type="match status" value="3"/>
</dbReference>
<dbReference type="SUPFAM" id="SSF47473">
    <property type="entry name" value="EF-hand"/>
    <property type="match status" value="1"/>
</dbReference>
<sequence>MMNPTDSQIAFRLRKIKTNFDRLDVDKDGYMSRMDFELIAKRMNELSNATDEQAEACHNAFMHVADTFGYTPGVRIAKEEAIKFGSEVMLKKPWEEQRAMCDNFHNAVFDAVDVNRDGHISLEEYKTYLQALAPDISDEDKVKSFNLIDVNHDSEISREEFLNASFEYFHGFEENELSKVFFGPLVP</sequence>
<dbReference type="InterPro" id="IPR011992">
    <property type="entry name" value="EF-hand-dom_pair"/>
</dbReference>
<dbReference type="SMART" id="SM00054">
    <property type="entry name" value="EFh"/>
    <property type="match status" value="3"/>
</dbReference>
<dbReference type="Proteomes" id="UP001152795">
    <property type="component" value="Unassembled WGS sequence"/>
</dbReference>
<comment type="caution">
    <text evidence="1">The sequence shown here is derived from an EMBL/GenBank/DDBJ whole genome shotgun (WGS) entry which is preliminary data.</text>
</comment>
<dbReference type="InterPro" id="IPR002048">
    <property type="entry name" value="EF_hand_dom"/>
</dbReference>
<dbReference type="OrthoDB" id="427950at2759"/>
<evidence type="ECO:0000313" key="2">
    <source>
        <dbReference type="Proteomes" id="UP001152795"/>
    </source>
</evidence>
<dbReference type="AlphaFoldDB" id="A0A6S7K368"/>
<accession>A0A6S7K368</accession>
<dbReference type="Gene3D" id="1.10.238.10">
    <property type="entry name" value="EF-hand"/>
    <property type="match status" value="1"/>
</dbReference>
<evidence type="ECO:0000313" key="1">
    <source>
        <dbReference type="EMBL" id="CAB4037851.1"/>
    </source>
</evidence>
<name>A0A6S7K368_PARCT</name>
<reference evidence="1" key="1">
    <citation type="submission" date="2020-04" db="EMBL/GenBank/DDBJ databases">
        <authorList>
            <person name="Alioto T."/>
            <person name="Alioto T."/>
            <person name="Gomez Garrido J."/>
        </authorList>
    </citation>
    <scope>NUCLEOTIDE SEQUENCE</scope>
    <source>
        <strain evidence="1">A484AB</strain>
    </source>
</reference>
<protein>
    <submittedName>
        <fullName evidence="1">Sarcoplasmic calcium-binding</fullName>
    </submittedName>
</protein>
<dbReference type="InterPro" id="IPR018247">
    <property type="entry name" value="EF_Hand_1_Ca_BS"/>
</dbReference>
<dbReference type="PROSITE" id="PS00018">
    <property type="entry name" value="EF_HAND_1"/>
    <property type="match status" value="2"/>
</dbReference>